<dbReference type="AlphaFoldDB" id="A0A5D0CSS5"/>
<feature type="compositionally biased region" description="Pro residues" evidence="4">
    <location>
        <begin position="110"/>
        <end position="120"/>
    </location>
</feature>
<dbReference type="RefSeq" id="WP_148451320.1">
    <property type="nucleotide sequence ID" value="NZ_VSDO01000002.1"/>
</dbReference>
<keyword evidence="1" id="KW-0235">DNA replication</keyword>
<dbReference type="PROSITE" id="PS50005">
    <property type="entry name" value="TPR"/>
    <property type="match status" value="1"/>
</dbReference>
<name>A0A5D0CSS5_9BACL</name>
<dbReference type="OrthoDB" id="9816462at2"/>
<evidence type="ECO:0000313" key="6">
    <source>
        <dbReference type="EMBL" id="TYA12718.1"/>
    </source>
</evidence>
<dbReference type="SUPFAM" id="SSF48452">
    <property type="entry name" value="TPR-like"/>
    <property type="match status" value="1"/>
</dbReference>
<evidence type="ECO:0000256" key="4">
    <source>
        <dbReference type="SAM" id="MobiDB-lite"/>
    </source>
</evidence>
<reference evidence="6 7" key="1">
    <citation type="submission" date="2019-08" db="EMBL/GenBank/DDBJ databases">
        <title>Genome sequencing of Paenibacillus faecis DSM 23593(T).</title>
        <authorList>
            <person name="Kook J.-K."/>
            <person name="Park S.-N."/>
            <person name="Lim Y.K."/>
        </authorList>
    </citation>
    <scope>NUCLEOTIDE SEQUENCE [LARGE SCALE GENOMIC DNA]</scope>
    <source>
        <strain evidence="6 7">DSM 23593</strain>
    </source>
</reference>
<protein>
    <submittedName>
        <fullName evidence="6">Uncharacterized protein</fullName>
    </submittedName>
</protein>
<gene>
    <name evidence="6" type="ORF">FRY98_08370</name>
</gene>
<proteinExistence type="predicted"/>
<dbReference type="EMBL" id="VSDO01000002">
    <property type="protein sequence ID" value="TYA12718.1"/>
    <property type="molecule type" value="Genomic_DNA"/>
</dbReference>
<dbReference type="GO" id="GO:0006260">
    <property type="term" value="P:DNA replication"/>
    <property type="evidence" value="ECO:0007669"/>
    <property type="project" value="UniProtKB-KW"/>
</dbReference>
<organism evidence="6 7">
    <name type="scientific">Paenibacillus faecis</name>
    <dbReference type="NCBI Taxonomy" id="862114"/>
    <lineage>
        <taxon>Bacteria</taxon>
        <taxon>Bacillati</taxon>
        <taxon>Bacillota</taxon>
        <taxon>Bacilli</taxon>
        <taxon>Bacillales</taxon>
        <taxon>Paenibacillaceae</taxon>
        <taxon>Paenibacillus</taxon>
    </lineage>
</organism>
<feature type="compositionally biased region" description="Basic and acidic residues" evidence="4">
    <location>
        <begin position="95"/>
        <end position="106"/>
    </location>
</feature>
<dbReference type="InterPro" id="IPR019734">
    <property type="entry name" value="TPR_rpt"/>
</dbReference>
<sequence>MSFWKWLKISPTTDVKAIKRAYAAQLKLHHPEDDPAGYQALREAFDAALAYAKRKESAAKSESEFSGEPANGGFAGIPAEAPPEKGGPKLLRVVYEPDVHTEEEPGKSPLVPPVRIPPLIPADDPSERETTGWNRRTFFPPDSDQDPEEPGGSVLVPPPRLPLPPLPLDTVNEQEQGGGLRDRAFPEIENEDRLPYIRNCHTVAEFMQRAAEIYDYFPARISRGEWLELLNSDVMWNMRFKREIAVQLPAFLAERRFLPTEIWELLEASFGLEEMLNEGDATNGFEPSQDPSFTAYYIRQLRTPGLRYEPLLSAEILNMDLYLDYRDKGQQALAENRLETAGRALQQAYALFPDDPDLLLLLGEYELRVGEDRHALARFERRIELAPEESDGYVQKARTLFFSGRFAEAEDICRFILARWPGHTGSKLLLAQSLMHLGREGEALHTYEALYGQAAAFASQPPAAKKRPEPRKTAWTQNRKIRNHALVVLVCLLLIVGLFIYSKSDSVTGAPVPVSSLHQLEDMESGTLVSLELTDLRDLELGKYTFLTLRDEEVVAYQDANYAFLNPEKYGSADARVYQANFEGKQLAVVSKPLLSENEERTVKVAGYIDTLGPGKLRDSLAEVLIREASGSREYAEPLSWGSAGAAISGVLSWFTAEDQELGPDWIPRVIEIRNPRGADSIWHCMMAIAICVIIGLRSLILGYLEYGRSVRRRIWF</sequence>
<dbReference type="Gene3D" id="1.25.40.10">
    <property type="entry name" value="Tetratricopeptide repeat domain"/>
    <property type="match status" value="1"/>
</dbReference>
<dbReference type="InterPro" id="IPR036869">
    <property type="entry name" value="J_dom_sf"/>
</dbReference>
<keyword evidence="5" id="KW-0812">Transmembrane</keyword>
<keyword evidence="5" id="KW-1133">Transmembrane helix</keyword>
<feature type="transmembrane region" description="Helical" evidence="5">
    <location>
        <begin position="681"/>
        <end position="705"/>
    </location>
</feature>
<evidence type="ECO:0000313" key="7">
    <source>
        <dbReference type="Proteomes" id="UP000325218"/>
    </source>
</evidence>
<dbReference type="Proteomes" id="UP000325218">
    <property type="component" value="Unassembled WGS sequence"/>
</dbReference>
<evidence type="ECO:0000256" key="2">
    <source>
        <dbReference type="ARBA" id="ARBA00023016"/>
    </source>
</evidence>
<evidence type="ECO:0000256" key="3">
    <source>
        <dbReference type="PROSITE-ProRule" id="PRU00339"/>
    </source>
</evidence>
<evidence type="ECO:0000256" key="1">
    <source>
        <dbReference type="ARBA" id="ARBA00022705"/>
    </source>
</evidence>
<evidence type="ECO:0000256" key="5">
    <source>
        <dbReference type="SAM" id="Phobius"/>
    </source>
</evidence>
<accession>A0A5D0CSS5</accession>
<keyword evidence="3" id="KW-0802">TPR repeat</keyword>
<dbReference type="SUPFAM" id="SSF46565">
    <property type="entry name" value="Chaperone J-domain"/>
    <property type="match status" value="1"/>
</dbReference>
<feature type="region of interest" description="Disordered" evidence="4">
    <location>
        <begin position="59"/>
        <end position="160"/>
    </location>
</feature>
<keyword evidence="7" id="KW-1185">Reference proteome</keyword>
<feature type="repeat" description="TPR" evidence="3">
    <location>
        <begin position="356"/>
        <end position="389"/>
    </location>
</feature>
<comment type="caution">
    <text evidence="6">The sequence shown here is derived from an EMBL/GenBank/DDBJ whole genome shotgun (WGS) entry which is preliminary data.</text>
</comment>
<keyword evidence="2" id="KW-0346">Stress response</keyword>
<keyword evidence="5" id="KW-0472">Membrane</keyword>
<dbReference type="InterPro" id="IPR011990">
    <property type="entry name" value="TPR-like_helical_dom_sf"/>
</dbReference>